<gene>
    <name evidence="2" type="ordered locus">FRAAL3115</name>
</gene>
<dbReference type="EMBL" id="CT573213">
    <property type="protein sequence ID" value="CAJ61759.1"/>
    <property type="molecule type" value="Genomic_DNA"/>
</dbReference>
<feature type="compositionally biased region" description="Basic and acidic residues" evidence="1">
    <location>
        <begin position="19"/>
        <end position="30"/>
    </location>
</feature>
<organism evidence="2 3">
    <name type="scientific">Frankia alni (strain DSM 45986 / CECT 9034 / ACN14a)</name>
    <dbReference type="NCBI Taxonomy" id="326424"/>
    <lineage>
        <taxon>Bacteria</taxon>
        <taxon>Bacillati</taxon>
        <taxon>Actinomycetota</taxon>
        <taxon>Actinomycetes</taxon>
        <taxon>Frankiales</taxon>
        <taxon>Frankiaceae</taxon>
        <taxon>Frankia</taxon>
    </lineage>
</organism>
<feature type="region of interest" description="Disordered" evidence="1">
    <location>
        <begin position="1"/>
        <end position="30"/>
    </location>
</feature>
<reference evidence="2 3" key="1">
    <citation type="journal article" date="2007" name="Genome Res.">
        <title>Genome characteristics of facultatively symbiotic Frankia sp. strains reflect host range and host plant biogeography.</title>
        <authorList>
            <person name="Normand P."/>
            <person name="Lapierre P."/>
            <person name="Tisa L.S."/>
            <person name="Gogarten J.P."/>
            <person name="Alloisio N."/>
            <person name="Bagnarol E."/>
            <person name="Bassi C.A."/>
            <person name="Berry A.M."/>
            <person name="Bickhart D.M."/>
            <person name="Choisne N."/>
            <person name="Couloux A."/>
            <person name="Cournoyer B."/>
            <person name="Cruveiller S."/>
            <person name="Daubin V."/>
            <person name="Demange N."/>
            <person name="Francino M.P."/>
            <person name="Goltsman E."/>
            <person name="Huang Y."/>
            <person name="Kopp O.R."/>
            <person name="Labarre L."/>
            <person name="Lapidus A."/>
            <person name="Lavire C."/>
            <person name="Marechal J."/>
            <person name="Martinez M."/>
            <person name="Mastronunzio J.E."/>
            <person name="Mullin B.C."/>
            <person name="Niemann J."/>
            <person name="Pujic P."/>
            <person name="Rawnsley T."/>
            <person name="Rouy Z."/>
            <person name="Schenowitz C."/>
            <person name="Sellstedt A."/>
            <person name="Tavares F."/>
            <person name="Tomkins J.P."/>
            <person name="Vallenet D."/>
            <person name="Valverde C."/>
            <person name="Wall L.G."/>
            <person name="Wang Y."/>
            <person name="Medigue C."/>
            <person name="Benson D.R."/>
        </authorList>
    </citation>
    <scope>NUCLEOTIDE SEQUENCE [LARGE SCALE GENOMIC DNA]</scope>
    <source>
        <strain evidence="3">DSM 45986 / CECT 9034 / ACN14a</strain>
    </source>
</reference>
<dbReference type="STRING" id="326424.FRAAL3115"/>
<keyword evidence="3" id="KW-1185">Reference proteome</keyword>
<dbReference type="HOGENOM" id="CLU_2665741_0_0_11"/>
<protein>
    <submittedName>
        <fullName evidence="2">Uncharacterized protein</fullName>
    </submittedName>
</protein>
<evidence type="ECO:0000313" key="3">
    <source>
        <dbReference type="Proteomes" id="UP000000657"/>
    </source>
</evidence>
<accession>Q0RL46</accession>
<feature type="region of interest" description="Disordered" evidence="1">
    <location>
        <begin position="55"/>
        <end position="75"/>
    </location>
</feature>
<sequence length="75" mass="7802">MSGRSVSSPGPSSMGNADAGREGAAVRRAERPAVVVDEVKPRALALDQRRVIMRASVSRAGRPHVGRPPATTGAR</sequence>
<evidence type="ECO:0000313" key="2">
    <source>
        <dbReference type="EMBL" id="CAJ61759.1"/>
    </source>
</evidence>
<proteinExistence type="predicted"/>
<evidence type="ECO:0000256" key="1">
    <source>
        <dbReference type="SAM" id="MobiDB-lite"/>
    </source>
</evidence>
<dbReference type="KEGG" id="fal:FRAAL3115"/>
<dbReference type="Proteomes" id="UP000000657">
    <property type="component" value="Chromosome"/>
</dbReference>
<name>Q0RL46_FRAAA</name>
<dbReference type="AlphaFoldDB" id="Q0RL46"/>
<feature type="compositionally biased region" description="Low complexity" evidence="1">
    <location>
        <begin position="1"/>
        <end position="18"/>
    </location>
</feature>